<dbReference type="Proteomes" id="UP001196097">
    <property type="component" value="Plasmid pCF3-3"/>
</dbReference>
<protein>
    <submittedName>
        <fullName evidence="1">Uncharacterized protein</fullName>
    </submittedName>
</protein>
<evidence type="ECO:0000313" key="2">
    <source>
        <dbReference type="Proteomes" id="UP001196097"/>
    </source>
</evidence>
<reference evidence="1 2" key="1">
    <citation type="journal article" date="2021" name="ISME J.">
        <title>Genomic evolution of the class Acidithiobacillia: deep-branching Proteobacteria living in extreme acidic conditions.</title>
        <authorList>
            <person name="Moya-Beltran A."/>
            <person name="Beard S."/>
            <person name="Rojas-Villalobos C."/>
            <person name="Issotta F."/>
            <person name="Gallardo Y."/>
            <person name="Ulloa R."/>
            <person name="Giaveno A."/>
            <person name="Degli Esposti M."/>
            <person name="Johnson D.B."/>
            <person name="Quatrini R."/>
        </authorList>
    </citation>
    <scope>NUCLEOTIDE SEQUENCE [LARGE SCALE GENOMIC DNA]</scope>
    <source>
        <strain evidence="1 2">CF3</strain>
    </source>
</reference>
<geneLocation type="plasmid" evidence="1 2">
    <name>pCF3-3</name>
</geneLocation>
<gene>
    <name evidence="1" type="ORF">HF292_015555</name>
</gene>
<proteinExistence type="predicted"/>
<dbReference type="EMBL" id="CP130949">
    <property type="protein sequence ID" value="XRP74694.1"/>
    <property type="molecule type" value="Genomic_DNA"/>
</dbReference>
<keyword evidence="2" id="KW-1185">Reference proteome</keyword>
<organism evidence="1 2">
    <name type="scientific">Acidithiobacillus ferruginosus</name>
    <dbReference type="NCBI Taxonomy" id="3063951"/>
    <lineage>
        <taxon>Bacteria</taxon>
        <taxon>Pseudomonadati</taxon>
        <taxon>Pseudomonadota</taxon>
        <taxon>Acidithiobacillia</taxon>
        <taxon>Acidithiobacillales</taxon>
        <taxon>Acidithiobacillaceae</taxon>
        <taxon>Acidithiobacillus</taxon>
    </lineage>
</organism>
<accession>A0ACD5IQD8</accession>
<evidence type="ECO:0000313" key="1">
    <source>
        <dbReference type="EMBL" id="XRP74694.1"/>
    </source>
</evidence>
<keyword evidence="1" id="KW-0614">Plasmid</keyword>
<name>A0ACD5IQD8_9PROT</name>
<sequence>MKNHNNNNLQIAAREYIIYFLVFILLIVLRRPEAIFHPEFWAEDGVFWYQQAYKIGFSSIFMPENGYLQSISRLVALISQPFPLSFAPAIFAISALTVQVAPIAILLSKRFEDIIKNKYARIIICLIYVVVPNSFEPNINLTNAQWHLSLVLFLLIVSDSYKHSIIEYTTIIVSALSGPFSILMSPIIIFEAYNKYKLMSINKYIIALACTFIQSYFLIVSMVKTRSTENLGASIKSFATIFVNNIFIGGTFGRLGKPFILSIDNHVYVFFVFLFVLIVVAFILGSKVYKEFLFFSAAIIGTALVSPMVSLTQPQWPLMETMGAGDRYYVIPIIAMNIGFLVLAFNKNLIIKIIGIFMLLIFFLSAPFNFLYNDSPYKNIGFYREAMLFYKSNPGTTMKFNEAPSGWNFYLIKK</sequence>